<name>A0ABT3PLM4_9BACT</name>
<organism evidence="1 2">
    <name type="scientific">Fodinibius salsisoli</name>
    <dbReference type="NCBI Taxonomy" id="2820877"/>
    <lineage>
        <taxon>Bacteria</taxon>
        <taxon>Pseudomonadati</taxon>
        <taxon>Balneolota</taxon>
        <taxon>Balneolia</taxon>
        <taxon>Balneolales</taxon>
        <taxon>Balneolaceae</taxon>
        <taxon>Fodinibius</taxon>
    </lineage>
</organism>
<evidence type="ECO:0000313" key="2">
    <source>
        <dbReference type="Proteomes" id="UP001207918"/>
    </source>
</evidence>
<dbReference type="Proteomes" id="UP001207918">
    <property type="component" value="Unassembled WGS sequence"/>
</dbReference>
<accession>A0ABT3PLM4</accession>
<comment type="caution">
    <text evidence="1">The sequence shown here is derived from an EMBL/GenBank/DDBJ whole genome shotgun (WGS) entry which is preliminary data.</text>
</comment>
<keyword evidence="2" id="KW-1185">Reference proteome</keyword>
<dbReference type="RefSeq" id="WP_265765577.1">
    <property type="nucleotide sequence ID" value="NZ_JAGGJA010000005.1"/>
</dbReference>
<evidence type="ECO:0000313" key="1">
    <source>
        <dbReference type="EMBL" id="MCW9706837.1"/>
    </source>
</evidence>
<gene>
    <name evidence="1" type="ORF">J6I44_08205</name>
</gene>
<protein>
    <submittedName>
        <fullName evidence="1">Uncharacterized protein</fullName>
    </submittedName>
</protein>
<proteinExistence type="predicted"/>
<dbReference type="EMBL" id="JAGGJA010000005">
    <property type="protein sequence ID" value="MCW9706837.1"/>
    <property type="molecule type" value="Genomic_DNA"/>
</dbReference>
<sequence>MANIRTRYTLGDTIKFLDVDGIQRTETVRMIETQIVEGYDLWVIYGYGDNLYELNHVSEHKILISQKRINEQQQQPGRLSKATIT</sequence>
<reference evidence="1 2" key="1">
    <citation type="submission" date="2021-03" db="EMBL/GenBank/DDBJ databases">
        <title>Aliifodinibius sp. nov., a new bacterium isolated from saline soil.</title>
        <authorList>
            <person name="Galisteo C."/>
            <person name="De La Haba R."/>
            <person name="Sanchez-Porro C."/>
            <person name="Ventosa A."/>
        </authorList>
    </citation>
    <scope>NUCLEOTIDE SEQUENCE [LARGE SCALE GENOMIC DNA]</scope>
    <source>
        <strain evidence="1 2">1BSP15-2V2</strain>
    </source>
</reference>